<protein>
    <submittedName>
        <fullName evidence="1">Uncharacterized protein</fullName>
    </submittedName>
</protein>
<sequence>MATGEVPRG</sequence>
<name>A0A0A8Z7C1_ARUDO</name>
<reference evidence="1" key="2">
    <citation type="journal article" date="2015" name="Data Brief">
        <title>Shoot transcriptome of the giant reed, Arundo donax.</title>
        <authorList>
            <person name="Barrero R.A."/>
            <person name="Guerrero F.D."/>
            <person name="Moolhuijzen P."/>
            <person name="Goolsby J.A."/>
            <person name="Tidwell J."/>
            <person name="Bellgard S.E."/>
            <person name="Bellgard M.I."/>
        </authorList>
    </citation>
    <scope>NUCLEOTIDE SEQUENCE</scope>
    <source>
        <tissue evidence="1">Shoot tissue taken approximately 20 cm above the soil surface</tissue>
    </source>
</reference>
<organism evidence="1">
    <name type="scientific">Arundo donax</name>
    <name type="common">Giant reed</name>
    <name type="synonym">Donax arundinaceus</name>
    <dbReference type="NCBI Taxonomy" id="35708"/>
    <lineage>
        <taxon>Eukaryota</taxon>
        <taxon>Viridiplantae</taxon>
        <taxon>Streptophyta</taxon>
        <taxon>Embryophyta</taxon>
        <taxon>Tracheophyta</taxon>
        <taxon>Spermatophyta</taxon>
        <taxon>Magnoliopsida</taxon>
        <taxon>Liliopsida</taxon>
        <taxon>Poales</taxon>
        <taxon>Poaceae</taxon>
        <taxon>PACMAD clade</taxon>
        <taxon>Arundinoideae</taxon>
        <taxon>Arundineae</taxon>
        <taxon>Arundo</taxon>
    </lineage>
</organism>
<reference evidence="1" key="1">
    <citation type="submission" date="2014-09" db="EMBL/GenBank/DDBJ databases">
        <authorList>
            <person name="Magalhaes I.L.F."/>
            <person name="Oliveira U."/>
            <person name="Santos F.R."/>
            <person name="Vidigal T.H.D.A."/>
            <person name="Brescovit A.D."/>
            <person name="Santos A.J."/>
        </authorList>
    </citation>
    <scope>NUCLEOTIDE SEQUENCE</scope>
    <source>
        <tissue evidence="1">Shoot tissue taken approximately 20 cm above the soil surface</tissue>
    </source>
</reference>
<proteinExistence type="predicted"/>
<dbReference type="EMBL" id="GBRH01267128">
    <property type="protein sequence ID" value="JAD30767.1"/>
    <property type="molecule type" value="Transcribed_RNA"/>
</dbReference>
<evidence type="ECO:0000313" key="1">
    <source>
        <dbReference type="EMBL" id="JAD30767.1"/>
    </source>
</evidence>
<accession>A0A0A8Z7C1</accession>